<evidence type="ECO:0000256" key="7">
    <source>
        <dbReference type="ARBA" id="ARBA00023028"/>
    </source>
</evidence>
<keyword evidence="13" id="KW-0442">Lipid degradation</keyword>
<dbReference type="SUPFAM" id="SSF48403">
    <property type="entry name" value="Ankyrin repeat"/>
    <property type="match status" value="1"/>
</dbReference>
<feature type="active site" description="Proton acceptor" evidence="13">
    <location>
        <position position="679"/>
    </location>
</feature>
<evidence type="ECO:0000256" key="3">
    <source>
        <dbReference type="ARBA" id="ARBA00022483"/>
    </source>
</evidence>
<dbReference type="InterPro" id="IPR036770">
    <property type="entry name" value="Ankyrin_rpt-contain_sf"/>
</dbReference>
<dbReference type="GO" id="GO:0006887">
    <property type="term" value="P:exocytosis"/>
    <property type="evidence" value="ECO:0007669"/>
    <property type="project" value="UniProtKB-KW"/>
</dbReference>
<evidence type="ECO:0000256" key="9">
    <source>
        <dbReference type="ARBA" id="ARBA00023098"/>
    </source>
</evidence>
<dbReference type="Proteomes" id="UP000828236">
    <property type="component" value="Unassembled WGS sequence"/>
</dbReference>
<organism evidence="16">
    <name type="scientific">Dermatophagoides farinae</name>
    <name type="common">American house dust mite</name>
    <dbReference type="NCBI Taxonomy" id="6954"/>
    <lineage>
        <taxon>Eukaryota</taxon>
        <taxon>Metazoa</taxon>
        <taxon>Ecdysozoa</taxon>
        <taxon>Arthropoda</taxon>
        <taxon>Chelicerata</taxon>
        <taxon>Arachnida</taxon>
        <taxon>Acari</taxon>
        <taxon>Acariformes</taxon>
        <taxon>Sarcoptiformes</taxon>
        <taxon>Astigmata</taxon>
        <taxon>Psoroptidia</taxon>
        <taxon>Analgoidea</taxon>
        <taxon>Pyroglyphidae</taxon>
        <taxon>Dermatophagoidinae</taxon>
        <taxon>Dermatophagoides</taxon>
    </lineage>
</organism>
<feature type="repeat" description="ANK" evidence="12">
    <location>
        <begin position="340"/>
        <end position="372"/>
    </location>
</feature>
<evidence type="ECO:0000259" key="15">
    <source>
        <dbReference type="PROSITE" id="PS51635"/>
    </source>
</evidence>
<dbReference type="GO" id="GO:0052816">
    <property type="term" value="F:long-chain fatty acyl-CoA hydrolase activity"/>
    <property type="evidence" value="ECO:0007669"/>
    <property type="project" value="TreeGrafter"/>
</dbReference>
<evidence type="ECO:0000256" key="10">
    <source>
        <dbReference type="ARBA" id="ARBA00023298"/>
    </source>
</evidence>
<dbReference type="GO" id="GO:0047499">
    <property type="term" value="F:calcium-independent phospholipase A2 activity"/>
    <property type="evidence" value="ECO:0007669"/>
    <property type="project" value="InterPro"/>
</dbReference>
<feature type="active site" description="Nucleophile" evidence="13">
    <location>
        <position position="545"/>
    </location>
</feature>
<evidence type="ECO:0000256" key="5">
    <source>
        <dbReference type="ARBA" id="ARBA00022737"/>
    </source>
</evidence>
<dbReference type="Gene3D" id="3.60.110.10">
    <property type="entry name" value="Carbon-nitrogen hydrolase"/>
    <property type="match status" value="1"/>
</dbReference>
<accession>A0A9D4NYN6</accession>
<dbReference type="GO" id="GO:0016042">
    <property type="term" value="P:lipid catabolic process"/>
    <property type="evidence" value="ECO:0007669"/>
    <property type="project" value="UniProtKB-UniRule"/>
</dbReference>
<evidence type="ECO:0000259" key="14">
    <source>
        <dbReference type="PROSITE" id="PS50263"/>
    </source>
</evidence>
<dbReference type="Gene3D" id="1.25.40.20">
    <property type="entry name" value="Ankyrin repeat-containing domain"/>
    <property type="match status" value="2"/>
</dbReference>
<keyword evidence="10" id="KW-1053">Target membrane</keyword>
<keyword evidence="10" id="KW-0472">Membrane</keyword>
<comment type="catalytic activity">
    <reaction evidence="11">
        <text>a 1,2-diacyl-sn-glycero-3-phosphocholine + H2O = a 1-acyl-sn-glycero-3-phosphocholine + a fatty acid + H(+)</text>
        <dbReference type="Rhea" id="RHEA:15801"/>
        <dbReference type="ChEBI" id="CHEBI:15377"/>
        <dbReference type="ChEBI" id="CHEBI:15378"/>
        <dbReference type="ChEBI" id="CHEBI:28868"/>
        <dbReference type="ChEBI" id="CHEBI:57643"/>
        <dbReference type="ChEBI" id="CHEBI:58168"/>
        <dbReference type="EC" id="3.1.1.4"/>
    </reaction>
    <physiologicalReaction direction="left-to-right" evidence="11">
        <dbReference type="Rhea" id="RHEA:15802"/>
    </physiologicalReaction>
</comment>
<keyword evidence="3" id="KW-0268">Exocytosis</keyword>
<dbReference type="GO" id="GO:0044231">
    <property type="term" value="C:host cell presynaptic membrane"/>
    <property type="evidence" value="ECO:0007669"/>
    <property type="project" value="UniProtKB-KW"/>
</dbReference>
<dbReference type="SUPFAM" id="SSF52151">
    <property type="entry name" value="FabD/lysophospholipase-like"/>
    <property type="match status" value="1"/>
</dbReference>
<keyword evidence="7" id="KW-0638">Presynaptic neurotoxin</keyword>
<dbReference type="InterPro" id="IPR043957">
    <property type="entry name" value="Vanin_C"/>
</dbReference>
<sequence>MSDSNSMNNKQQPRYFRRTTTITTKSYTINYGIIEVIDWENHEKLLQKDRILLKNNRNVWHYEHRSTINRYEIVYRQNNPLQYSFLVFHSLCKNDSDQYFEHLSAVLNNLSEYMTSIKFEAFENLKTIMEILSTNPNWSTTHVAARLGYSQFFKNKRDIAIKEINLQIQPDGMTPLHLAIHHNHKAIIEIVLLDLYPNLNLLDFKQYSVLHHAALSRRDIFRLILSQPNMFDRILWKNHQGSTALHLACFARNYLIVYEFLKFGLTIQMLTLSPPKNRLKSQKIDNGNQQIIRFTDQDLGDLDRQDIEMVGSPLHWVKHRRLMEKLINIYKFPLNIRNLNGETPLHVMVRRKRIRCVITLLCSGAKIDAKNKFGNTALHRAIKADEITLSQALIVFDANIDAINNRKESIRHLAALASTRDQSFFSQHILYLVSSLGARRCPKDMVNCNSGCSYDGDFEGRWNFVIMDLTNQYEAIFSNLKNSEMFDKEMEKSDEEIANDKNGVNMLCLDGGGIRGLIIVQVMLEFQKHMERPFIDYFKWIIGTSTGSLVATYMVIGKTLAEIRNIYFQFKDKVFVGTRPYDPEPLECLIKEYLGPNLMMKDLKGKYGKNVIIPATLHDRVPMKLHLFRSYPSHLELLKKPDYDRGFARHPCQDQIVWKACRASGAAPTYFNSFGPFIDGGIMSNNPAIDALTEFEFYNNALKQVGRSDECEKLRFVLSLGTGRQQTESCKPIDISRISLSLMEVNNQIRYIYQMTNLLLYELCNTDNHIVNRAEGFCSAANILFFRINPQFNKLIELDETLDFKIVNLLWETKRFMYLKRNEVEQISYKIELIFKKHAKIFFKKIFCFVLLCWFKMIPMSMVRKFLIAVTVVLVARIVWWYGRKNFIQKRQSSTTMYRVAVFEHVPQGDETIDNFREIIDKNLKIYEKAVDIAHEDGVELLVFPEDSLINSEHYNRSMLIEYILESMPNPRIGEIVNFCDTISMDQRKKSVLATVSCWAMKYKMFIALGFGDKVRCNRNFDSECPQDGHYLYNTIALFDWYGNLVAKYHKMQLFYEFQYNIPKKKTHYHDPIVYYDSPFGRIGFMICFDLMFKQPGIKLVKEYGVQTIIYTTYWFNHLPFVSSVQMQQAFALTHNINFLCASAHIPQTGTIGSGIYSGHYGAIIYVNSPDSNSKLAIATIPIDPKEKESSSVIHESKPKSIIIFRNKTRQELQNNHMDPNELQSILILNFRHSQTGSAKWCFPGSYLCCRLYYELKHISNDEKFIYALLAGTAISGAIGQSRYPINQEYCAMVKCETKNCSKFSSNTGIEFNYIFMSATFISHYVYPSVIGNNERLLSIQKEWIYQHLEPDENIIRVRPKEPVVAVTLYGRNYDNDPVYVH</sequence>
<feature type="repeat" description="ANK" evidence="12">
    <location>
        <begin position="171"/>
        <end position="204"/>
    </location>
</feature>
<feature type="repeat" description="ANK" evidence="12">
    <location>
        <begin position="373"/>
        <end position="405"/>
    </location>
</feature>
<dbReference type="EMBL" id="SDOV01000005">
    <property type="protein sequence ID" value="KAH7640637.1"/>
    <property type="molecule type" value="Genomic_DNA"/>
</dbReference>
<keyword evidence="8 12" id="KW-0040">ANK repeat</keyword>
<dbReference type="InterPro" id="IPR002110">
    <property type="entry name" value="Ankyrin_rpt"/>
</dbReference>
<dbReference type="Pfam" id="PF12796">
    <property type="entry name" value="Ank_2"/>
    <property type="match status" value="2"/>
</dbReference>
<dbReference type="PROSITE" id="PS50263">
    <property type="entry name" value="CN_HYDROLASE"/>
    <property type="match status" value="1"/>
</dbReference>
<dbReference type="SUPFAM" id="SSF56317">
    <property type="entry name" value="Carbon-nitrogen hydrolase"/>
    <property type="match status" value="1"/>
</dbReference>
<dbReference type="InterPro" id="IPR036526">
    <property type="entry name" value="C-N_Hydrolase_sf"/>
</dbReference>
<dbReference type="Gene3D" id="3.40.1090.10">
    <property type="entry name" value="Cytosolic phospholipase A2 catalytic domain"/>
    <property type="match status" value="1"/>
</dbReference>
<protein>
    <recommendedName>
        <fullName evidence="2">phospholipase A2</fullName>
        <ecNumber evidence="2">3.1.1.4</ecNumber>
    </recommendedName>
</protein>
<feature type="short sequence motif" description="DGA/G" evidence="13">
    <location>
        <begin position="679"/>
        <end position="681"/>
    </location>
</feature>
<evidence type="ECO:0000256" key="12">
    <source>
        <dbReference type="PROSITE-ProRule" id="PRU00023"/>
    </source>
</evidence>
<feature type="short sequence motif" description="GXSXG" evidence="13">
    <location>
        <begin position="543"/>
        <end position="547"/>
    </location>
</feature>
<evidence type="ECO:0000256" key="13">
    <source>
        <dbReference type="PROSITE-ProRule" id="PRU01161"/>
    </source>
</evidence>
<evidence type="ECO:0000313" key="16">
    <source>
        <dbReference type="EMBL" id="KAH7640637.1"/>
    </source>
</evidence>
<dbReference type="PROSITE" id="PS50088">
    <property type="entry name" value="ANK_REPEAT"/>
    <property type="match status" value="3"/>
</dbReference>
<feature type="domain" description="CN hydrolase" evidence="14">
    <location>
        <begin position="898"/>
        <end position="1183"/>
    </location>
</feature>
<keyword evidence="4" id="KW-1052">Target cell membrane</keyword>
<evidence type="ECO:0000256" key="11">
    <source>
        <dbReference type="ARBA" id="ARBA00023422"/>
    </source>
</evidence>
<dbReference type="EC" id="3.1.1.4" evidence="2"/>
<comment type="subcellular location">
    <subcellularLocation>
        <location evidence="1">Target cell membrane</location>
    </subcellularLocation>
</comment>
<dbReference type="Pfam" id="PF19018">
    <property type="entry name" value="Vanin_C"/>
    <property type="match status" value="1"/>
</dbReference>
<evidence type="ECO:0000256" key="2">
    <source>
        <dbReference type="ARBA" id="ARBA00013278"/>
    </source>
</evidence>
<dbReference type="PROSITE" id="PS51635">
    <property type="entry name" value="PNPLA"/>
    <property type="match status" value="1"/>
</dbReference>
<feature type="short sequence motif" description="GXGXXG" evidence="13">
    <location>
        <begin position="511"/>
        <end position="516"/>
    </location>
</feature>
<dbReference type="InterPro" id="IPR047148">
    <property type="entry name" value="PLPL9"/>
</dbReference>
<gene>
    <name evidence="16" type="ORF">HUG17_8106</name>
</gene>
<keyword evidence="5" id="KW-0677">Repeat</keyword>
<dbReference type="Pfam" id="PF00795">
    <property type="entry name" value="CN_hydrolase"/>
    <property type="match status" value="1"/>
</dbReference>
<dbReference type="PROSITE" id="PS50297">
    <property type="entry name" value="ANK_REP_REGION"/>
    <property type="match status" value="2"/>
</dbReference>
<dbReference type="GO" id="GO:0044218">
    <property type="term" value="C:other organism cell membrane"/>
    <property type="evidence" value="ECO:0007669"/>
    <property type="project" value="UniProtKB-KW"/>
</dbReference>
<reference evidence="16" key="1">
    <citation type="submission" date="2020-06" db="EMBL/GenBank/DDBJ databases">
        <authorList>
            <person name="Ji K."/>
            <person name="Li J."/>
        </authorList>
    </citation>
    <scope>NUCLEOTIDE SEQUENCE</scope>
    <source>
        <strain evidence="16">JKM2019</strain>
        <tissue evidence="16">Whole body</tissue>
    </source>
</reference>
<evidence type="ECO:0000256" key="1">
    <source>
        <dbReference type="ARBA" id="ARBA00004175"/>
    </source>
</evidence>
<dbReference type="InterPro" id="IPR016035">
    <property type="entry name" value="Acyl_Trfase/lysoPLipase"/>
</dbReference>
<dbReference type="PANTHER" id="PTHR24139">
    <property type="entry name" value="CALCIUM-INDEPENDENT PHOSPHOLIPASE A2"/>
    <property type="match status" value="1"/>
</dbReference>
<keyword evidence="7" id="KW-0800">Toxin</keyword>
<dbReference type="GO" id="GO:0005739">
    <property type="term" value="C:mitochondrion"/>
    <property type="evidence" value="ECO:0007669"/>
    <property type="project" value="TreeGrafter"/>
</dbReference>
<dbReference type="Pfam" id="PF01734">
    <property type="entry name" value="Patatin"/>
    <property type="match status" value="1"/>
</dbReference>
<evidence type="ECO:0000256" key="8">
    <source>
        <dbReference type="ARBA" id="ARBA00023043"/>
    </source>
</evidence>
<keyword evidence="9 13" id="KW-0443">Lipid metabolism</keyword>
<feature type="domain" description="PNPLA" evidence="15">
    <location>
        <begin position="507"/>
        <end position="692"/>
    </location>
</feature>
<name>A0A9D4NYN6_DERFA</name>
<comment type="caution">
    <text evidence="16">The sequence shown here is derived from an EMBL/GenBank/DDBJ whole genome shotgun (WGS) entry which is preliminary data.</text>
</comment>
<evidence type="ECO:0000256" key="6">
    <source>
        <dbReference type="ARBA" id="ARBA00022801"/>
    </source>
</evidence>
<dbReference type="SMART" id="SM00248">
    <property type="entry name" value="ANK"/>
    <property type="match status" value="5"/>
</dbReference>
<dbReference type="InterPro" id="IPR002641">
    <property type="entry name" value="PNPLA_dom"/>
</dbReference>
<keyword evidence="6 13" id="KW-0378">Hydrolase</keyword>
<evidence type="ECO:0000256" key="4">
    <source>
        <dbReference type="ARBA" id="ARBA00022537"/>
    </source>
</evidence>
<keyword evidence="7" id="KW-0528">Neurotoxin</keyword>
<dbReference type="PANTHER" id="PTHR24139:SF34">
    <property type="entry name" value="85_88 KDA CALCIUM-INDEPENDENT PHOSPHOLIPASE A2"/>
    <property type="match status" value="1"/>
</dbReference>
<dbReference type="GO" id="GO:2000304">
    <property type="term" value="P:positive regulation of ceramide biosynthetic process"/>
    <property type="evidence" value="ECO:0007669"/>
    <property type="project" value="TreeGrafter"/>
</dbReference>
<reference evidence="16" key="2">
    <citation type="journal article" date="2021" name="World Allergy Organ. J.">
        <title>Chromosome-level assembly of Dermatophagoides farinae genome and transcriptome reveals two novel allergens Der f 37 and Der f 39.</title>
        <authorList>
            <person name="Chen J."/>
            <person name="Cai Z."/>
            <person name="Fan D."/>
            <person name="Hu J."/>
            <person name="Hou Y."/>
            <person name="He Y."/>
            <person name="Zhang Z."/>
            <person name="Zhao Z."/>
            <person name="Gao P."/>
            <person name="Hu W."/>
            <person name="Sun J."/>
            <person name="Li J."/>
            <person name="Ji K."/>
        </authorList>
    </citation>
    <scope>NUCLEOTIDE SEQUENCE</scope>
    <source>
        <strain evidence="16">JKM2019</strain>
    </source>
</reference>
<proteinExistence type="predicted"/>
<dbReference type="InterPro" id="IPR003010">
    <property type="entry name" value="C-N_Hydrolase"/>
</dbReference>